<sequence>MTGIFQSALAGGRGLLVGWILPSLINVLIFGFVVVPELSRFDAPGAEAARAAIFGLVATAVLGLVLAALQIPLYRVLEGHLGWPRRLAQARRRRHLARKHLVRNRVDAVSLVRRERHLTGDEKSVLDAFRAHPVISRHLAADLRRGPVWFAVLEERLHRYPVDDRQVAATRLGNAIRRFEEYGHDRYRLDSQVLWHELNAAVPEPVRKQTDDARMSVDFFVCLLYGHLLVVVAAGIDLALGAAVRPWLVVATMIGLLPLTVIWYRLAVVATDEWAGAVRAMVNLGRQPLATALGFALPQQIDEERAMWRLFGDFVGSGFRPGLDALDAYRVAPEEPGAGDPPRPAEPAPGDGRPS</sequence>
<reference evidence="3" key="1">
    <citation type="submission" date="2022-01" db="EMBL/GenBank/DDBJ databases">
        <title>PSI-footprinting approach for the identification of protein synthesis inhibitor producers.</title>
        <authorList>
            <person name="Handel F."/>
            <person name="Kulik A."/>
            <person name="Wex K.W."/>
            <person name="Berscheid A."/>
            <person name="Saur J.S."/>
            <person name="Winkler A."/>
            <person name="Wibberg D."/>
            <person name="Kalinowski J."/>
            <person name="Broetz-Oesterhelt H."/>
            <person name="Mast Y."/>
        </authorList>
    </citation>
    <scope>NUCLEOTIDE SEQUENCE</scope>
    <source>
        <strain evidence="3">KNN 49.3e</strain>
    </source>
</reference>
<feature type="transmembrane region" description="Helical" evidence="2">
    <location>
        <begin position="53"/>
        <end position="77"/>
    </location>
</feature>
<evidence type="ECO:0000256" key="2">
    <source>
        <dbReference type="SAM" id="Phobius"/>
    </source>
</evidence>
<keyword evidence="4" id="KW-1185">Reference proteome</keyword>
<keyword evidence="2" id="KW-0472">Membrane</keyword>
<dbReference type="RefSeq" id="WP_240323404.1">
    <property type="nucleotide sequence ID" value="NZ_CP091196.1"/>
</dbReference>
<gene>
    <name evidence="3" type="ORF">L1857_21995</name>
</gene>
<keyword evidence="2" id="KW-1133">Transmembrane helix</keyword>
<proteinExistence type="predicted"/>
<evidence type="ECO:0000313" key="4">
    <source>
        <dbReference type="Proteomes" id="UP000830158"/>
    </source>
</evidence>
<protein>
    <submittedName>
        <fullName evidence="3">Uncharacterized protein</fullName>
    </submittedName>
</protein>
<feature type="transmembrane region" description="Helical" evidence="2">
    <location>
        <begin position="12"/>
        <end position="33"/>
    </location>
</feature>
<feature type="region of interest" description="Disordered" evidence="1">
    <location>
        <begin position="330"/>
        <end position="355"/>
    </location>
</feature>
<evidence type="ECO:0000256" key="1">
    <source>
        <dbReference type="SAM" id="MobiDB-lite"/>
    </source>
</evidence>
<dbReference type="EMBL" id="CP091196">
    <property type="protein sequence ID" value="UQS25288.1"/>
    <property type="molecule type" value="Genomic_DNA"/>
</dbReference>
<feature type="transmembrane region" description="Helical" evidence="2">
    <location>
        <begin position="217"/>
        <end position="240"/>
    </location>
</feature>
<organism evidence="3 4">
    <name type="scientific">Amycolatopsis thermalba</name>
    <dbReference type="NCBI Taxonomy" id="944492"/>
    <lineage>
        <taxon>Bacteria</taxon>
        <taxon>Bacillati</taxon>
        <taxon>Actinomycetota</taxon>
        <taxon>Actinomycetes</taxon>
        <taxon>Pseudonocardiales</taxon>
        <taxon>Pseudonocardiaceae</taxon>
        <taxon>Amycolatopsis</taxon>
    </lineage>
</organism>
<name>A0ABY4NZ66_9PSEU</name>
<evidence type="ECO:0000313" key="3">
    <source>
        <dbReference type="EMBL" id="UQS25288.1"/>
    </source>
</evidence>
<dbReference type="Proteomes" id="UP000830158">
    <property type="component" value="Chromosome"/>
</dbReference>
<accession>A0ABY4NZ66</accession>
<keyword evidence="2" id="KW-0812">Transmembrane</keyword>
<feature type="transmembrane region" description="Helical" evidence="2">
    <location>
        <begin position="246"/>
        <end position="264"/>
    </location>
</feature>